<dbReference type="Gene3D" id="3.40.190.10">
    <property type="entry name" value="Periplasmic binding protein-like II"/>
    <property type="match status" value="2"/>
</dbReference>
<name>A0AB39PQD1_9ACTN</name>
<organism evidence="2">
    <name type="scientific">Streptomyces sp. R28</name>
    <dbReference type="NCBI Taxonomy" id="3238628"/>
    <lineage>
        <taxon>Bacteria</taxon>
        <taxon>Bacillati</taxon>
        <taxon>Actinomycetota</taxon>
        <taxon>Actinomycetes</taxon>
        <taxon>Kitasatosporales</taxon>
        <taxon>Streptomycetaceae</taxon>
        <taxon>Streptomyces</taxon>
    </lineage>
</organism>
<feature type="domain" description="LysR substrate-binding" evidence="1">
    <location>
        <begin position="5"/>
        <end position="130"/>
    </location>
</feature>
<dbReference type="AlphaFoldDB" id="A0AB39PQD1"/>
<dbReference type="InterPro" id="IPR005119">
    <property type="entry name" value="LysR_subst-bd"/>
</dbReference>
<sequence length="143" mass="15870">MFRDEDGLAPRTLADRPLGVVLRPDHSLTGHCVLSWAELADQELLWFPSSRNPNSSEGVLGHLAKRGWTPRLRSVDGHNHALYCRHLRSSPNLVALRPRDTVGAEVGMAWRPLPPDAPHERFVLAAPADSPWVALLGTRPDRP</sequence>
<accession>A0AB39PQD1</accession>
<reference evidence="2" key="1">
    <citation type="submission" date="2024-07" db="EMBL/GenBank/DDBJ databases">
        <authorList>
            <person name="Yu S.T."/>
        </authorList>
    </citation>
    <scope>NUCLEOTIDE SEQUENCE</scope>
    <source>
        <strain evidence="2">R28</strain>
    </source>
</reference>
<evidence type="ECO:0000313" key="2">
    <source>
        <dbReference type="EMBL" id="XDQ32761.1"/>
    </source>
</evidence>
<dbReference type="Pfam" id="PF03466">
    <property type="entry name" value="LysR_substrate"/>
    <property type="match status" value="1"/>
</dbReference>
<protein>
    <submittedName>
        <fullName evidence="2">LysR substrate-binding domain-containing protein</fullName>
    </submittedName>
</protein>
<dbReference type="RefSeq" id="WP_369167259.1">
    <property type="nucleotide sequence ID" value="NZ_CP163439.1"/>
</dbReference>
<proteinExistence type="predicted"/>
<dbReference type="SUPFAM" id="SSF53850">
    <property type="entry name" value="Periplasmic binding protein-like II"/>
    <property type="match status" value="1"/>
</dbReference>
<dbReference type="EMBL" id="CP163439">
    <property type="protein sequence ID" value="XDQ32761.1"/>
    <property type="molecule type" value="Genomic_DNA"/>
</dbReference>
<evidence type="ECO:0000259" key="1">
    <source>
        <dbReference type="Pfam" id="PF03466"/>
    </source>
</evidence>
<gene>
    <name evidence="2" type="ORF">AB5J49_05060</name>
</gene>